<dbReference type="InterPro" id="IPR000399">
    <property type="entry name" value="TPP-bd_CS"/>
</dbReference>
<dbReference type="Proteomes" id="UP000054323">
    <property type="component" value="Unassembled WGS sequence"/>
</dbReference>
<dbReference type="GO" id="GO:0000287">
    <property type="term" value="F:magnesium ion binding"/>
    <property type="evidence" value="ECO:0007669"/>
    <property type="project" value="InterPro"/>
</dbReference>
<dbReference type="PANTHER" id="PTHR42981:SF2">
    <property type="entry name" value="PYRUVATE DEHYDROGENASE [UBIQUINONE]"/>
    <property type="match status" value="1"/>
</dbReference>
<accession>A0A101GKG2</accession>
<dbReference type="InterPro" id="IPR029035">
    <property type="entry name" value="DHS-like_NAD/FAD-binding_dom"/>
</dbReference>
<protein>
    <submittedName>
        <fullName evidence="6">Thiamine pyrophosphate-dependent enzyme, possible carboligase or decarboxylase</fullName>
    </submittedName>
</protein>
<dbReference type="PANTHER" id="PTHR42981">
    <property type="entry name" value="PYRUVATE DEHYDROGENASE [UBIQUINONE]"/>
    <property type="match status" value="1"/>
</dbReference>
<dbReference type="GO" id="GO:0016874">
    <property type="term" value="F:ligase activity"/>
    <property type="evidence" value="ECO:0007669"/>
    <property type="project" value="UniProtKB-KW"/>
</dbReference>
<dbReference type="PATRIC" id="fig|2198.4.peg.190"/>
<dbReference type="Gene3D" id="3.40.50.970">
    <property type="match status" value="1"/>
</dbReference>
<evidence type="ECO:0000313" key="7">
    <source>
        <dbReference type="Proteomes" id="UP000054323"/>
    </source>
</evidence>
<dbReference type="InterPro" id="IPR029061">
    <property type="entry name" value="THDP-binding"/>
</dbReference>
<dbReference type="EMBL" id="LGGD01000260">
    <property type="protein sequence ID" value="KUK60074.1"/>
    <property type="molecule type" value="Genomic_DNA"/>
</dbReference>
<dbReference type="Pfam" id="PF02775">
    <property type="entry name" value="TPP_enzyme_C"/>
    <property type="match status" value="1"/>
</dbReference>
<evidence type="ECO:0000256" key="2">
    <source>
        <dbReference type="ARBA" id="ARBA00023052"/>
    </source>
</evidence>
<organism evidence="6 7">
    <name type="scientific">Methanoculleus marisnigri</name>
    <dbReference type="NCBI Taxonomy" id="2198"/>
    <lineage>
        <taxon>Archaea</taxon>
        <taxon>Methanobacteriati</taxon>
        <taxon>Methanobacteriota</taxon>
        <taxon>Stenosarchaea group</taxon>
        <taxon>Methanomicrobia</taxon>
        <taxon>Methanomicrobiales</taxon>
        <taxon>Methanomicrobiaceae</taxon>
        <taxon>Methanoculleus</taxon>
    </lineage>
</organism>
<dbReference type="GO" id="GO:0044272">
    <property type="term" value="P:sulfur compound biosynthetic process"/>
    <property type="evidence" value="ECO:0007669"/>
    <property type="project" value="UniProtKB-ARBA"/>
</dbReference>
<evidence type="ECO:0000259" key="4">
    <source>
        <dbReference type="Pfam" id="PF00205"/>
    </source>
</evidence>
<gene>
    <name evidence="6" type="ORF">XD82_1706</name>
</gene>
<feature type="domain" description="Thiamine pyrophosphate enzyme TPP-binding" evidence="5">
    <location>
        <begin position="148"/>
        <end position="293"/>
    </location>
</feature>
<keyword evidence="3" id="KW-0472">Membrane</keyword>
<dbReference type="PROSITE" id="PS00187">
    <property type="entry name" value="TPP_ENZYMES"/>
    <property type="match status" value="1"/>
</dbReference>
<evidence type="ECO:0000256" key="1">
    <source>
        <dbReference type="ARBA" id="ARBA00007812"/>
    </source>
</evidence>
<dbReference type="Gene3D" id="3.40.50.1220">
    <property type="entry name" value="TPP-binding domain"/>
    <property type="match status" value="1"/>
</dbReference>
<dbReference type="CDD" id="cd02014">
    <property type="entry name" value="TPP_POX"/>
    <property type="match status" value="1"/>
</dbReference>
<dbReference type="SUPFAM" id="SSF52467">
    <property type="entry name" value="DHS-like NAD/FAD-binding domain"/>
    <property type="match status" value="1"/>
</dbReference>
<keyword evidence="3" id="KW-1133">Transmembrane helix</keyword>
<evidence type="ECO:0000259" key="5">
    <source>
        <dbReference type="Pfam" id="PF02775"/>
    </source>
</evidence>
<evidence type="ECO:0000313" key="6">
    <source>
        <dbReference type="EMBL" id="KUK60074.1"/>
    </source>
</evidence>
<dbReference type="Pfam" id="PF00205">
    <property type="entry name" value="TPP_enzyme_M"/>
    <property type="match status" value="1"/>
</dbReference>
<evidence type="ECO:0000256" key="3">
    <source>
        <dbReference type="SAM" id="Phobius"/>
    </source>
</evidence>
<dbReference type="InterPro" id="IPR012000">
    <property type="entry name" value="Thiamin_PyroP_enz_cen_dom"/>
</dbReference>
<sequence length="300" mass="32812">MTTFRAKGIVPETEPWFLSILGDVGAPSARKLADGADLLITLGIGFSKLTGVPEDVPLIQVDVDPEKLGKGPEGVMLYGNCRYVLPKLLERIRGRDDPAALRQIGALKEEWDRQRDGEADAAAVPLRPPYIMKVLSETLPDDAVISVDVGENCWWFGRNFRMKRQRMVMSGYLATMGFGFPAAIAAKLAYPERTAVCITGDGGFSMAMADLVTAVKYDLPMVVVVLNNRQLAMIQVEQMMEEYPNFGTDLLNPDFVEYAEACGAAGIRVDTPEALGPAIGEAVRMNVPVVVDVETDPRRF</sequence>
<dbReference type="InterPro" id="IPR011766">
    <property type="entry name" value="TPP_enzyme_TPP-bd"/>
</dbReference>
<feature type="domain" description="Thiamine pyrophosphate enzyme central" evidence="4">
    <location>
        <begin position="1"/>
        <end position="88"/>
    </location>
</feature>
<dbReference type="GO" id="GO:0030976">
    <property type="term" value="F:thiamine pyrophosphate binding"/>
    <property type="evidence" value="ECO:0007669"/>
    <property type="project" value="InterPro"/>
</dbReference>
<keyword evidence="3" id="KW-0812">Transmembrane</keyword>
<dbReference type="InterPro" id="IPR047212">
    <property type="entry name" value="TPP_POXB-like"/>
</dbReference>
<proteinExistence type="inferred from homology"/>
<dbReference type="SUPFAM" id="SSF52518">
    <property type="entry name" value="Thiamin diphosphate-binding fold (THDP-binding)"/>
    <property type="match status" value="1"/>
</dbReference>
<dbReference type="GO" id="GO:0006082">
    <property type="term" value="P:organic acid metabolic process"/>
    <property type="evidence" value="ECO:0007669"/>
    <property type="project" value="UniProtKB-ARBA"/>
</dbReference>
<reference evidence="7" key="1">
    <citation type="journal article" date="2015" name="MBio">
        <title>Genome-Resolved Metagenomic Analysis Reveals Roles for Candidate Phyla and Other Microbial Community Members in Biogeochemical Transformations in Oil Reservoirs.</title>
        <authorList>
            <person name="Hu P."/>
            <person name="Tom L."/>
            <person name="Singh A."/>
            <person name="Thomas B.C."/>
            <person name="Baker B.J."/>
            <person name="Piceno Y.M."/>
            <person name="Andersen G.L."/>
            <person name="Banfield J.F."/>
        </authorList>
    </citation>
    <scope>NUCLEOTIDE SEQUENCE [LARGE SCALE GENOMIC DNA]</scope>
</reference>
<dbReference type="InterPro" id="IPR047211">
    <property type="entry name" value="POXB-like"/>
</dbReference>
<comment type="similarity">
    <text evidence="1">Belongs to the TPP enzyme family.</text>
</comment>
<keyword evidence="2" id="KW-0786">Thiamine pyrophosphate</keyword>
<name>A0A101GKG2_9EURY</name>
<feature type="transmembrane region" description="Helical" evidence="3">
    <location>
        <begin position="168"/>
        <end position="190"/>
    </location>
</feature>
<comment type="caution">
    <text evidence="6">The sequence shown here is derived from an EMBL/GenBank/DDBJ whole genome shotgun (WGS) entry which is preliminary data.</text>
</comment>
<dbReference type="AlphaFoldDB" id="A0A101GKG2"/>
<keyword evidence="6" id="KW-0436">Ligase</keyword>